<dbReference type="EMBL" id="NCSJ02000218">
    <property type="protein sequence ID" value="RFU27203.1"/>
    <property type="molecule type" value="Genomic_DNA"/>
</dbReference>
<keyword evidence="5" id="KW-0186">Copper</keyword>
<comment type="similarity">
    <text evidence="1">Belongs to the multicopper oxidase family.</text>
</comment>
<dbReference type="CDD" id="cd13877">
    <property type="entry name" value="CuRO_2_Fet3p_like"/>
    <property type="match status" value="1"/>
</dbReference>
<evidence type="ECO:0000259" key="8">
    <source>
        <dbReference type="Pfam" id="PF07731"/>
    </source>
</evidence>
<dbReference type="PANTHER" id="PTHR11709:SF361">
    <property type="entry name" value="IRON TRANSPORT MULTICOPPER OXIDASE FET3"/>
    <property type="match status" value="1"/>
</dbReference>
<dbReference type="InterPro" id="IPR002355">
    <property type="entry name" value="Cu_oxidase_Cu_BS"/>
</dbReference>
<feature type="chain" id="PRO_5017796340" description="Multicopper oxidase" evidence="6">
    <location>
        <begin position="18"/>
        <end position="578"/>
    </location>
</feature>
<feature type="domain" description="Plastocyanin-like" evidence="8">
    <location>
        <begin position="360"/>
        <end position="492"/>
    </location>
</feature>
<dbReference type="Pfam" id="PF07732">
    <property type="entry name" value="Cu-oxidase_3"/>
    <property type="match status" value="1"/>
</dbReference>
<dbReference type="PROSITE" id="PS00079">
    <property type="entry name" value="MULTICOPPER_OXIDASE1"/>
    <property type="match status" value="2"/>
</dbReference>
<dbReference type="CDD" id="cd13851">
    <property type="entry name" value="CuRO_1_Fet3p"/>
    <property type="match status" value="1"/>
</dbReference>
<sequence>MLKPVLAILALATVSLSATVTYDWDIGWVTAAPDGFSRPVIGVNGQWPCPPIEATVGDTVVVHLTNSLGNETTSLHFHGISQFGTQVMDGPSGVTQCPIPPGSNFTYTFNINSPGSYWYHSHDMGQYPDGLRGPLIVHDPNDPYIGQYDEELLLTTSDWYHDQTPLLIQQMLVPTNTQVLPPFPEAILLNDSSQATFKFTPGKTYKVRVISMAAFAATMLQFDSHTMRVIEVDGTYIKEHDAYQIRVAPAQRYTFLLNAQPTTRRNYAFLASLDVNQDYTSNNPSPVWPFNATGYIIYDQSKALPPPYVVNDWNVVNDFTFQSYDNQTLLGPPDKSITLDFNFGFDSLGIPRAYFNNITYVPQKVPTLFTAFSTGSQNTNPVIYGTINPFVVERGDIVQITVNNFDKAIHPFHLHGHQFQVCARPSSGKGTYNGGVRNFPAIPMRRDTIAVNANSYAVLRFQADNPGIWLFHCHIEWHVVMGLVATVIEAPEELTGLPIPADSQAVCAIQNIPIAGNAAGHTLNLTDMSGANKVPPNPNNGAIYTPSCAQTGSCDTRRKRSDLGWRFPEPRLDGYVGL</sequence>
<dbReference type="OMA" id="FHGINQI"/>
<dbReference type="InterPro" id="IPR044130">
    <property type="entry name" value="CuRO_2_Fet3-like"/>
</dbReference>
<dbReference type="InterPro" id="IPR033138">
    <property type="entry name" value="Cu_oxidase_CS"/>
</dbReference>
<evidence type="ECO:0000256" key="3">
    <source>
        <dbReference type="ARBA" id="ARBA00022729"/>
    </source>
</evidence>
<dbReference type="Pfam" id="PF07731">
    <property type="entry name" value="Cu-oxidase_2"/>
    <property type="match status" value="1"/>
</dbReference>
<evidence type="ECO:0000256" key="1">
    <source>
        <dbReference type="ARBA" id="ARBA00010609"/>
    </source>
</evidence>
<dbReference type="InterPro" id="IPR045087">
    <property type="entry name" value="Cu-oxidase_fam"/>
</dbReference>
<organism evidence="10 11">
    <name type="scientific">Scytalidium lignicola</name>
    <name type="common">Hyphomycete</name>
    <dbReference type="NCBI Taxonomy" id="5539"/>
    <lineage>
        <taxon>Eukaryota</taxon>
        <taxon>Fungi</taxon>
        <taxon>Dikarya</taxon>
        <taxon>Ascomycota</taxon>
        <taxon>Pezizomycotina</taxon>
        <taxon>Leotiomycetes</taxon>
        <taxon>Leotiomycetes incertae sedis</taxon>
        <taxon>Scytalidium</taxon>
    </lineage>
</organism>
<feature type="signal peptide" evidence="6">
    <location>
        <begin position="1"/>
        <end position="17"/>
    </location>
</feature>
<feature type="non-terminal residue" evidence="10">
    <location>
        <position position="578"/>
    </location>
</feature>
<dbReference type="PANTHER" id="PTHR11709">
    <property type="entry name" value="MULTI-COPPER OXIDASE"/>
    <property type="match status" value="1"/>
</dbReference>
<evidence type="ECO:0000313" key="10">
    <source>
        <dbReference type="EMBL" id="RFU27203.1"/>
    </source>
</evidence>
<accession>A0A3E2H2I0</accession>
<keyword evidence="11" id="KW-1185">Reference proteome</keyword>
<comment type="caution">
    <text evidence="10">The sequence shown here is derived from an EMBL/GenBank/DDBJ whole genome shotgun (WGS) entry which is preliminary data.</text>
</comment>
<feature type="domain" description="Plastocyanin-like" evidence="7">
    <location>
        <begin position="151"/>
        <end position="298"/>
    </location>
</feature>
<dbReference type="Pfam" id="PF00394">
    <property type="entry name" value="Cu-oxidase"/>
    <property type="match status" value="1"/>
</dbReference>
<evidence type="ECO:0000259" key="7">
    <source>
        <dbReference type="Pfam" id="PF00394"/>
    </source>
</evidence>
<dbReference type="AlphaFoldDB" id="A0A3E2H2I0"/>
<dbReference type="OrthoDB" id="2121828at2759"/>
<dbReference type="SUPFAM" id="SSF49503">
    <property type="entry name" value="Cupredoxins"/>
    <property type="match status" value="3"/>
</dbReference>
<dbReference type="InterPro" id="IPR008972">
    <property type="entry name" value="Cupredoxin"/>
</dbReference>
<dbReference type="GO" id="GO:0033573">
    <property type="term" value="C:high-affinity iron permease complex"/>
    <property type="evidence" value="ECO:0007669"/>
    <property type="project" value="TreeGrafter"/>
</dbReference>
<dbReference type="GO" id="GO:0004322">
    <property type="term" value="F:ferroxidase activity"/>
    <property type="evidence" value="ECO:0007669"/>
    <property type="project" value="TreeGrafter"/>
</dbReference>
<feature type="domain" description="Plastocyanin-like" evidence="9">
    <location>
        <begin position="26"/>
        <end position="141"/>
    </location>
</feature>
<dbReference type="Gene3D" id="2.60.40.420">
    <property type="entry name" value="Cupredoxins - blue copper proteins"/>
    <property type="match status" value="3"/>
</dbReference>
<evidence type="ECO:0000256" key="2">
    <source>
        <dbReference type="ARBA" id="ARBA00022723"/>
    </source>
</evidence>
<dbReference type="InterPro" id="IPR001117">
    <property type="entry name" value="Cu-oxidase_2nd"/>
</dbReference>
<dbReference type="GO" id="GO:0033215">
    <property type="term" value="P:reductive iron assimilation"/>
    <property type="evidence" value="ECO:0007669"/>
    <property type="project" value="TreeGrafter"/>
</dbReference>
<evidence type="ECO:0000256" key="6">
    <source>
        <dbReference type="SAM" id="SignalP"/>
    </source>
</evidence>
<evidence type="ECO:0000259" key="9">
    <source>
        <dbReference type="Pfam" id="PF07732"/>
    </source>
</evidence>
<evidence type="ECO:0000256" key="4">
    <source>
        <dbReference type="ARBA" id="ARBA00023002"/>
    </source>
</evidence>
<dbReference type="InterPro" id="IPR011707">
    <property type="entry name" value="Cu-oxidase-like_N"/>
</dbReference>
<dbReference type="FunFam" id="2.60.40.420:FF:000071">
    <property type="entry name" value="Conidial pigment biosynthesis oxidase Abr1/brown 1"/>
    <property type="match status" value="1"/>
</dbReference>
<dbReference type="PROSITE" id="PS00080">
    <property type="entry name" value="MULTICOPPER_OXIDASE2"/>
    <property type="match status" value="1"/>
</dbReference>
<keyword evidence="4" id="KW-0560">Oxidoreductase</keyword>
<dbReference type="GO" id="GO:0005507">
    <property type="term" value="F:copper ion binding"/>
    <property type="evidence" value="ECO:0007669"/>
    <property type="project" value="InterPro"/>
</dbReference>
<protein>
    <recommendedName>
        <fullName evidence="12">Multicopper oxidase</fullName>
    </recommendedName>
</protein>
<keyword evidence="2" id="KW-0479">Metal-binding</keyword>
<dbReference type="InterPro" id="IPR011706">
    <property type="entry name" value="Cu-oxidase_C"/>
</dbReference>
<proteinExistence type="inferred from homology"/>
<dbReference type="STRING" id="5539.A0A3E2H2I0"/>
<dbReference type="GO" id="GO:0010106">
    <property type="term" value="P:cellular response to iron ion starvation"/>
    <property type="evidence" value="ECO:0007669"/>
    <property type="project" value="TreeGrafter"/>
</dbReference>
<dbReference type="CDD" id="cd13899">
    <property type="entry name" value="CuRO_3_Fet3p"/>
    <property type="match status" value="1"/>
</dbReference>
<keyword evidence="3 6" id="KW-0732">Signal</keyword>
<dbReference type="Proteomes" id="UP000258309">
    <property type="component" value="Unassembled WGS sequence"/>
</dbReference>
<evidence type="ECO:0008006" key="12">
    <source>
        <dbReference type="Google" id="ProtNLM"/>
    </source>
</evidence>
<gene>
    <name evidence="10" type="ORF">B7463_g9130</name>
</gene>
<evidence type="ECO:0000256" key="5">
    <source>
        <dbReference type="ARBA" id="ARBA00023008"/>
    </source>
</evidence>
<reference evidence="10 11" key="1">
    <citation type="submission" date="2018-05" db="EMBL/GenBank/DDBJ databases">
        <title>Draft genome sequence of Scytalidium lignicola DSM 105466, a ubiquitous saprotrophic fungus.</title>
        <authorList>
            <person name="Buettner E."/>
            <person name="Gebauer A.M."/>
            <person name="Hofrichter M."/>
            <person name="Liers C."/>
            <person name="Kellner H."/>
        </authorList>
    </citation>
    <scope>NUCLEOTIDE SEQUENCE [LARGE SCALE GENOMIC DNA]</scope>
    <source>
        <strain evidence="10 11">DSM 105466</strain>
    </source>
</reference>
<evidence type="ECO:0000313" key="11">
    <source>
        <dbReference type="Proteomes" id="UP000258309"/>
    </source>
</evidence>
<name>A0A3E2H2I0_SCYLI</name>
<feature type="non-terminal residue" evidence="10">
    <location>
        <position position="1"/>
    </location>
</feature>